<evidence type="ECO:0000256" key="1">
    <source>
        <dbReference type="SAM" id="MobiDB-lite"/>
    </source>
</evidence>
<comment type="caution">
    <text evidence="2">The sequence shown here is derived from an EMBL/GenBank/DDBJ whole genome shotgun (WGS) entry which is preliminary data.</text>
</comment>
<organism evidence="2 3">
    <name type="scientific">Phialemonium thermophilum</name>
    <dbReference type="NCBI Taxonomy" id="223376"/>
    <lineage>
        <taxon>Eukaryota</taxon>
        <taxon>Fungi</taxon>
        <taxon>Dikarya</taxon>
        <taxon>Ascomycota</taxon>
        <taxon>Pezizomycotina</taxon>
        <taxon>Sordariomycetes</taxon>
        <taxon>Sordariomycetidae</taxon>
        <taxon>Cephalothecales</taxon>
        <taxon>Cephalothecaceae</taxon>
        <taxon>Phialemonium</taxon>
    </lineage>
</organism>
<proteinExistence type="predicted"/>
<evidence type="ECO:0000313" key="2">
    <source>
        <dbReference type="EMBL" id="KAL1835941.1"/>
    </source>
</evidence>
<gene>
    <name evidence="2" type="ORF">VTK73DRAFT_5257</name>
</gene>
<reference evidence="2 3" key="1">
    <citation type="journal article" date="2024" name="Commun. Biol.">
        <title>Comparative genomic analysis of thermophilic fungi reveals convergent evolutionary adaptations and gene losses.</title>
        <authorList>
            <person name="Steindorff A.S."/>
            <person name="Aguilar-Pontes M.V."/>
            <person name="Robinson A.J."/>
            <person name="Andreopoulos B."/>
            <person name="LaButti K."/>
            <person name="Kuo A."/>
            <person name="Mondo S."/>
            <person name="Riley R."/>
            <person name="Otillar R."/>
            <person name="Haridas S."/>
            <person name="Lipzen A."/>
            <person name="Grimwood J."/>
            <person name="Schmutz J."/>
            <person name="Clum A."/>
            <person name="Reid I.D."/>
            <person name="Moisan M.C."/>
            <person name="Butler G."/>
            <person name="Nguyen T.T.M."/>
            <person name="Dewar K."/>
            <person name="Conant G."/>
            <person name="Drula E."/>
            <person name="Henrissat B."/>
            <person name="Hansel C."/>
            <person name="Singer S."/>
            <person name="Hutchinson M.I."/>
            <person name="de Vries R.P."/>
            <person name="Natvig D.O."/>
            <person name="Powell A.J."/>
            <person name="Tsang A."/>
            <person name="Grigoriev I.V."/>
        </authorList>
    </citation>
    <scope>NUCLEOTIDE SEQUENCE [LARGE SCALE GENOMIC DNA]</scope>
    <source>
        <strain evidence="2 3">ATCC 24622</strain>
    </source>
</reference>
<sequence>MVQLPVQEIGLVCLHGNVIRRPAASATVAAALVLGAESDDVGEVVDGPSGQLAGIQVCEVAIGLPEGEGLPLLTKRRPDVLAQPRPPDGLPQAVGVAVDYLGALDPEDALEVLLPVRIGAVQHLVRRDDEGAGQQLQADLVAGVLHRLAAVVQRAVVVANGVVGRWTEAARVGRGVTVHDAQVARREGENGVHKPDVVQLRFVMRHRPGKETTSRSRYLQRDGGPSSQTVSAARRDPS</sequence>
<protein>
    <submittedName>
        <fullName evidence="2">Uncharacterized protein</fullName>
    </submittedName>
</protein>
<dbReference type="Proteomes" id="UP001586593">
    <property type="component" value="Unassembled WGS sequence"/>
</dbReference>
<feature type="region of interest" description="Disordered" evidence="1">
    <location>
        <begin position="209"/>
        <end position="238"/>
    </location>
</feature>
<keyword evidence="3" id="KW-1185">Reference proteome</keyword>
<evidence type="ECO:0000313" key="3">
    <source>
        <dbReference type="Proteomes" id="UP001586593"/>
    </source>
</evidence>
<name>A0ABR3V2J7_9PEZI</name>
<dbReference type="EMBL" id="JAZHXJ010002961">
    <property type="protein sequence ID" value="KAL1835941.1"/>
    <property type="molecule type" value="Genomic_DNA"/>
</dbReference>
<accession>A0ABR3V2J7</accession>